<feature type="region of interest" description="Disordered" evidence="6">
    <location>
        <begin position="89"/>
        <end position="122"/>
    </location>
</feature>
<dbReference type="AlphaFoldDB" id="A0AAQ4FIB9"/>
<evidence type="ECO:0000256" key="4">
    <source>
        <dbReference type="ARBA" id="ARBA00023125"/>
    </source>
</evidence>
<feature type="domain" description="THAP-type" evidence="7">
    <location>
        <begin position="1"/>
        <end position="54"/>
    </location>
</feature>
<reference evidence="8 9" key="1">
    <citation type="journal article" date="2023" name="Arcadia Sci">
        <title>De novo assembly of a long-read Amblyomma americanum tick genome.</title>
        <authorList>
            <person name="Chou S."/>
            <person name="Poskanzer K.E."/>
            <person name="Rollins M."/>
            <person name="Thuy-Boun P.S."/>
        </authorList>
    </citation>
    <scope>NUCLEOTIDE SEQUENCE [LARGE SCALE GENOMIC DNA]</scope>
    <source>
        <strain evidence="8">F_SG_1</strain>
        <tissue evidence="8">Salivary glands</tissue>
    </source>
</reference>
<comment type="caution">
    <text evidence="8">The sequence shown here is derived from an EMBL/GenBank/DDBJ whole genome shotgun (WGS) entry which is preliminary data.</text>
</comment>
<proteinExistence type="predicted"/>
<dbReference type="EMBL" id="JARKHS020002657">
    <property type="protein sequence ID" value="KAK8786553.1"/>
    <property type="molecule type" value="Genomic_DNA"/>
</dbReference>
<dbReference type="GO" id="GO:0003677">
    <property type="term" value="F:DNA binding"/>
    <property type="evidence" value="ECO:0007669"/>
    <property type="project" value="UniProtKB-UniRule"/>
</dbReference>
<accession>A0AAQ4FIB9</accession>
<keyword evidence="2 5" id="KW-0863">Zinc-finger</keyword>
<keyword evidence="1" id="KW-0479">Metal-binding</keyword>
<sequence length="233" mass="25731">MHNFPRGEHNKLVRKRWIANLQRKGFDPGNSARVCSIHFVDGRPTPDNPYPTLHLGTPTVPFKSRSELKARVVISPRLKMSPERVLEASRTDSIATQQRQAHPITTSSLGKASGASRTDSVATYQRPAHAIATYQRLPRVKTNPEGVSEASHTDSIATSQRPAHPIATYQRSPRRNEKGTLASCLTYWYQVVKVEKAVQLETAKNRTDACCTASLSPHLADVGCQTLVSVPQC</sequence>
<dbReference type="InterPro" id="IPR006612">
    <property type="entry name" value="THAP_Znf"/>
</dbReference>
<evidence type="ECO:0000313" key="9">
    <source>
        <dbReference type="Proteomes" id="UP001321473"/>
    </source>
</evidence>
<dbReference type="GO" id="GO:0008270">
    <property type="term" value="F:zinc ion binding"/>
    <property type="evidence" value="ECO:0007669"/>
    <property type="project" value="UniProtKB-KW"/>
</dbReference>
<feature type="compositionally biased region" description="Polar residues" evidence="6">
    <location>
        <begin position="91"/>
        <end position="122"/>
    </location>
</feature>
<dbReference type="Proteomes" id="UP001321473">
    <property type="component" value="Unassembled WGS sequence"/>
</dbReference>
<dbReference type="PROSITE" id="PS50950">
    <property type="entry name" value="ZF_THAP"/>
    <property type="match status" value="1"/>
</dbReference>
<keyword evidence="3" id="KW-0862">Zinc</keyword>
<dbReference type="Pfam" id="PF05485">
    <property type="entry name" value="THAP"/>
    <property type="match status" value="1"/>
</dbReference>
<gene>
    <name evidence="8" type="ORF">V5799_023669</name>
</gene>
<evidence type="ECO:0000256" key="6">
    <source>
        <dbReference type="SAM" id="MobiDB-lite"/>
    </source>
</evidence>
<protein>
    <recommendedName>
        <fullName evidence="7">THAP-type domain-containing protein</fullName>
    </recommendedName>
</protein>
<evidence type="ECO:0000259" key="7">
    <source>
        <dbReference type="PROSITE" id="PS50950"/>
    </source>
</evidence>
<evidence type="ECO:0000256" key="2">
    <source>
        <dbReference type="ARBA" id="ARBA00022771"/>
    </source>
</evidence>
<keyword evidence="4 5" id="KW-0238">DNA-binding</keyword>
<dbReference type="SUPFAM" id="SSF57716">
    <property type="entry name" value="Glucocorticoid receptor-like (DNA-binding domain)"/>
    <property type="match status" value="1"/>
</dbReference>
<organism evidence="8 9">
    <name type="scientific">Amblyomma americanum</name>
    <name type="common">Lone star tick</name>
    <dbReference type="NCBI Taxonomy" id="6943"/>
    <lineage>
        <taxon>Eukaryota</taxon>
        <taxon>Metazoa</taxon>
        <taxon>Ecdysozoa</taxon>
        <taxon>Arthropoda</taxon>
        <taxon>Chelicerata</taxon>
        <taxon>Arachnida</taxon>
        <taxon>Acari</taxon>
        <taxon>Parasitiformes</taxon>
        <taxon>Ixodida</taxon>
        <taxon>Ixodoidea</taxon>
        <taxon>Ixodidae</taxon>
        <taxon>Amblyomminae</taxon>
        <taxon>Amblyomma</taxon>
    </lineage>
</organism>
<name>A0AAQ4FIB9_AMBAM</name>
<evidence type="ECO:0000256" key="5">
    <source>
        <dbReference type="PROSITE-ProRule" id="PRU00309"/>
    </source>
</evidence>
<evidence type="ECO:0000256" key="1">
    <source>
        <dbReference type="ARBA" id="ARBA00022723"/>
    </source>
</evidence>
<evidence type="ECO:0000313" key="8">
    <source>
        <dbReference type="EMBL" id="KAK8786553.1"/>
    </source>
</evidence>
<evidence type="ECO:0000256" key="3">
    <source>
        <dbReference type="ARBA" id="ARBA00022833"/>
    </source>
</evidence>
<keyword evidence="9" id="KW-1185">Reference proteome</keyword>